<organism evidence="2 3">
    <name type="scientific">Candidatus Mediterraneibacter faecavium</name>
    <dbReference type="NCBI Taxonomy" id="2838668"/>
    <lineage>
        <taxon>Bacteria</taxon>
        <taxon>Bacillati</taxon>
        <taxon>Bacillota</taxon>
        <taxon>Clostridia</taxon>
        <taxon>Lachnospirales</taxon>
        <taxon>Lachnospiraceae</taxon>
        <taxon>Mediterraneibacter</taxon>
    </lineage>
</organism>
<feature type="non-terminal residue" evidence="2">
    <location>
        <position position="75"/>
    </location>
</feature>
<name>A0A9D2TL44_9FIRM</name>
<feature type="domain" description="PoNi N-terminal" evidence="1">
    <location>
        <begin position="2"/>
        <end position="74"/>
    </location>
</feature>
<proteinExistence type="predicted"/>
<gene>
    <name evidence="2" type="ORF">H9697_05075</name>
</gene>
<protein>
    <submittedName>
        <fullName evidence="2">DUF1910 domain-containing protein</fullName>
    </submittedName>
</protein>
<reference evidence="2" key="1">
    <citation type="journal article" date="2021" name="PeerJ">
        <title>Extensive microbial diversity within the chicken gut microbiome revealed by metagenomics and culture.</title>
        <authorList>
            <person name="Gilroy R."/>
            <person name="Ravi A."/>
            <person name="Getino M."/>
            <person name="Pursley I."/>
            <person name="Horton D.L."/>
            <person name="Alikhan N.F."/>
            <person name="Baker D."/>
            <person name="Gharbi K."/>
            <person name="Hall N."/>
            <person name="Watson M."/>
            <person name="Adriaenssens E.M."/>
            <person name="Foster-Nyarko E."/>
            <person name="Jarju S."/>
            <person name="Secka A."/>
            <person name="Antonio M."/>
            <person name="Oren A."/>
            <person name="Chaudhuri R.R."/>
            <person name="La Ragione R."/>
            <person name="Hildebrand F."/>
            <person name="Pallen M.J."/>
        </authorList>
    </citation>
    <scope>NUCLEOTIDE SEQUENCE</scope>
    <source>
        <strain evidence="2">CHK196-7946</strain>
    </source>
</reference>
<dbReference type="EMBL" id="DWVY01000024">
    <property type="protein sequence ID" value="HJC74305.1"/>
    <property type="molecule type" value="Genomic_DNA"/>
</dbReference>
<accession>A0A9D2TL44</accession>
<reference evidence="2" key="2">
    <citation type="submission" date="2021-04" db="EMBL/GenBank/DDBJ databases">
        <authorList>
            <person name="Gilroy R."/>
        </authorList>
    </citation>
    <scope>NUCLEOTIDE SEQUENCE</scope>
    <source>
        <strain evidence="2">CHK196-7946</strain>
    </source>
</reference>
<dbReference type="Pfam" id="PF08928">
    <property type="entry name" value="PoNi_N"/>
    <property type="match status" value="1"/>
</dbReference>
<evidence type="ECO:0000313" key="2">
    <source>
        <dbReference type="EMBL" id="HJC74305.1"/>
    </source>
</evidence>
<evidence type="ECO:0000313" key="3">
    <source>
        <dbReference type="Proteomes" id="UP000823902"/>
    </source>
</evidence>
<evidence type="ECO:0000259" key="1">
    <source>
        <dbReference type="Pfam" id="PF08928"/>
    </source>
</evidence>
<dbReference type="AlphaFoldDB" id="A0A9D2TL44"/>
<sequence length="75" mass="8800">MRDQIKEREYFNEFLQEEQARITRFSDKLANGEVKPERQLAVKTKIHDLKLGILTARYSRGDELSALEGEYAELL</sequence>
<comment type="caution">
    <text evidence="2">The sequence shown here is derived from an EMBL/GenBank/DDBJ whole genome shotgun (WGS) entry which is preliminary data.</text>
</comment>
<dbReference type="InterPro" id="IPR015024">
    <property type="entry name" value="PoNi_N"/>
</dbReference>
<dbReference type="Proteomes" id="UP000823902">
    <property type="component" value="Unassembled WGS sequence"/>
</dbReference>